<evidence type="ECO:0000256" key="1">
    <source>
        <dbReference type="SAM" id="Phobius"/>
    </source>
</evidence>
<sequence>MNLKKFMKSNWFLILGLIFFIAIFSYVSFTSQFFYYLLVSGAGMLTFILMMLIDYLKNKKKYRKTS</sequence>
<keyword evidence="1" id="KW-0812">Transmembrane</keyword>
<gene>
    <name evidence="2" type="ORF">PCORN_08797</name>
</gene>
<reference evidence="2 3" key="1">
    <citation type="journal article" date="2014" name="Int. J. Syst. Evol. Microbiol.">
        <title>Listeria floridensis sp. nov., Listeria aquatica sp. nov., Listeria cornellensis sp. nov., Listeria riparia sp. nov. and Listeria grandensis sp. nov., from agricultural and natural environments.</title>
        <authorList>
            <person name="den Bakker H.C."/>
            <person name="Warchocki S."/>
            <person name="Wright E.M."/>
            <person name="Allred A.F."/>
            <person name="Ahlstrom C."/>
            <person name="Manuel C.S."/>
            <person name="Stasiewicz M.J."/>
            <person name="Burrell A."/>
            <person name="Roof S."/>
            <person name="Strawn L."/>
            <person name="Fortes E.D."/>
            <person name="Nightingale K.K."/>
            <person name="Kephart D."/>
            <person name="Wiedmann M."/>
        </authorList>
    </citation>
    <scope>NUCLEOTIDE SEQUENCE [LARGE SCALE GENOMIC DNA]</scope>
    <source>
        <strain evidence="3">FSL F6-969</strain>
    </source>
</reference>
<comment type="caution">
    <text evidence="2">The sequence shown here is derived from an EMBL/GenBank/DDBJ whole genome shotgun (WGS) entry which is preliminary data.</text>
</comment>
<feature type="transmembrane region" description="Helical" evidence="1">
    <location>
        <begin position="35"/>
        <end position="56"/>
    </location>
</feature>
<evidence type="ECO:0000313" key="3">
    <source>
        <dbReference type="Proteomes" id="UP000019254"/>
    </source>
</evidence>
<name>W7BZA8_9LIST</name>
<dbReference type="AlphaFoldDB" id="W7BZA8"/>
<organism evidence="2 3">
    <name type="scientific">Listeria cornellensis FSL F6-0969</name>
    <dbReference type="NCBI Taxonomy" id="1265820"/>
    <lineage>
        <taxon>Bacteria</taxon>
        <taxon>Bacillati</taxon>
        <taxon>Bacillota</taxon>
        <taxon>Bacilli</taxon>
        <taxon>Bacillales</taxon>
        <taxon>Listeriaceae</taxon>
        <taxon>Listeria</taxon>
    </lineage>
</organism>
<proteinExistence type="predicted"/>
<dbReference type="Proteomes" id="UP000019254">
    <property type="component" value="Unassembled WGS sequence"/>
</dbReference>
<evidence type="ECO:0000313" key="2">
    <source>
        <dbReference type="EMBL" id="EUJ30190.1"/>
    </source>
</evidence>
<keyword evidence="1" id="KW-1133">Transmembrane helix</keyword>
<feature type="transmembrane region" description="Helical" evidence="1">
    <location>
        <begin position="12"/>
        <end position="29"/>
    </location>
</feature>
<accession>W7BZA8</accession>
<keyword evidence="3" id="KW-1185">Reference proteome</keyword>
<dbReference type="EMBL" id="AODE01000018">
    <property type="protein sequence ID" value="EUJ30190.1"/>
    <property type="molecule type" value="Genomic_DNA"/>
</dbReference>
<protein>
    <submittedName>
        <fullName evidence="2">Uncharacterized protein</fullName>
    </submittedName>
</protein>
<keyword evidence="1" id="KW-0472">Membrane</keyword>